<dbReference type="InterPro" id="IPR011604">
    <property type="entry name" value="PDDEXK-like_dom_sf"/>
</dbReference>
<organism evidence="3 4">
    <name type="scientific">Coccomyxa subellipsoidea</name>
    <dbReference type="NCBI Taxonomy" id="248742"/>
    <lineage>
        <taxon>Eukaryota</taxon>
        <taxon>Viridiplantae</taxon>
        <taxon>Chlorophyta</taxon>
        <taxon>core chlorophytes</taxon>
        <taxon>Trebouxiophyceae</taxon>
        <taxon>Trebouxiophyceae incertae sedis</taxon>
        <taxon>Coccomyxaceae</taxon>
        <taxon>Coccomyxa</taxon>
    </lineage>
</organism>
<dbReference type="InterPro" id="IPR011335">
    <property type="entry name" value="Restrct_endonuc-II-like"/>
</dbReference>
<feature type="region of interest" description="Disordered" evidence="1">
    <location>
        <begin position="141"/>
        <end position="164"/>
    </location>
</feature>
<protein>
    <recommendedName>
        <fullName evidence="2">YqaJ viral recombinase domain-containing protein</fullName>
    </recommendedName>
</protein>
<evidence type="ECO:0000256" key="1">
    <source>
        <dbReference type="SAM" id="MobiDB-lite"/>
    </source>
</evidence>
<accession>A0ABR2YRR4</accession>
<evidence type="ECO:0000259" key="2">
    <source>
        <dbReference type="Pfam" id="PF09588"/>
    </source>
</evidence>
<sequence>MTPSERSRRTRRPSQCVPGRHLAQIKPIPTVKEDVVKSLLAGLRYEQTKGLSNTQGTAERFADFAARRSNELLSSGAPSTFSKLAAGFRQYEEMSLVKRRALVSDAIREAEALQGTPAEDGDGVGMQALVGEDEEFSVGAGADSAKREATEKPEPAVDLQPQGKRQVKAETAAFRASFTQAAAANAIAELASAQHVDMGAGEQRTAEWHAERDKRLTASAFGNALGFWPEGRVALWEEKLALRPGFAGNEATDWGTRQEASALTRYEQLTGHLVSACRFSVLRDDAVHGWLGASPDGLIDSLAVTPGAGPQGLMAGSGPGVLEIKCPFNRGRPTAAAPPKQPPWYYMPQVQGLMEIFDREWCNIYLWTVNGSALFYIPRDRAYWATCFDVLSEFWWAHLVPAKHALAGDKRELAETYRPQPKHRLTQQLIDYSKQMAASAPATRFSAAPARQPARRMAPAKQLR</sequence>
<evidence type="ECO:0000313" key="3">
    <source>
        <dbReference type="EMBL" id="KAK9909553.1"/>
    </source>
</evidence>
<reference evidence="3 4" key="1">
    <citation type="journal article" date="2024" name="Nat. Commun.">
        <title>Phylogenomics reveals the evolutionary origins of lichenization in chlorophyte algae.</title>
        <authorList>
            <person name="Puginier C."/>
            <person name="Libourel C."/>
            <person name="Otte J."/>
            <person name="Skaloud P."/>
            <person name="Haon M."/>
            <person name="Grisel S."/>
            <person name="Petersen M."/>
            <person name="Berrin J.G."/>
            <person name="Delaux P.M."/>
            <person name="Dal Grande F."/>
            <person name="Keller J."/>
        </authorList>
    </citation>
    <scope>NUCLEOTIDE SEQUENCE [LARGE SCALE GENOMIC DNA]</scope>
    <source>
        <strain evidence="3 4">SAG 216-7</strain>
    </source>
</reference>
<feature type="region of interest" description="Disordered" evidence="1">
    <location>
        <begin position="443"/>
        <end position="464"/>
    </location>
</feature>
<name>A0ABR2YRR4_9CHLO</name>
<dbReference type="SUPFAM" id="SSF52980">
    <property type="entry name" value="Restriction endonuclease-like"/>
    <property type="match status" value="1"/>
</dbReference>
<dbReference type="PANTHER" id="PTHR46609:SF6">
    <property type="entry name" value="EXONUCLEASE, PHAGE-TYPE_RECB, C-TERMINAL DOMAIN-CONTAINING PROTEIN-RELATED"/>
    <property type="match status" value="1"/>
</dbReference>
<dbReference type="InterPro" id="IPR051703">
    <property type="entry name" value="NF-kappa-B_Signaling_Reg"/>
</dbReference>
<dbReference type="Gene3D" id="3.90.320.10">
    <property type="match status" value="1"/>
</dbReference>
<dbReference type="InterPro" id="IPR019080">
    <property type="entry name" value="YqaJ_viral_recombinase"/>
</dbReference>
<dbReference type="Pfam" id="PF09588">
    <property type="entry name" value="YqaJ"/>
    <property type="match status" value="1"/>
</dbReference>
<dbReference type="EMBL" id="JALJOT010000006">
    <property type="protein sequence ID" value="KAK9909553.1"/>
    <property type="molecule type" value="Genomic_DNA"/>
</dbReference>
<feature type="domain" description="YqaJ viral recombinase" evidence="2">
    <location>
        <begin position="207"/>
        <end position="356"/>
    </location>
</feature>
<comment type="caution">
    <text evidence="3">The sequence shown here is derived from an EMBL/GenBank/DDBJ whole genome shotgun (WGS) entry which is preliminary data.</text>
</comment>
<feature type="compositionally biased region" description="Basic and acidic residues" evidence="1">
    <location>
        <begin position="144"/>
        <end position="155"/>
    </location>
</feature>
<dbReference type="CDD" id="cd22343">
    <property type="entry name" value="PDDEXK_lambda_exonuclease-like"/>
    <property type="match status" value="1"/>
</dbReference>
<dbReference type="PANTHER" id="PTHR46609">
    <property type="entry name" value="EXONUCLEASE, PHAGE-TYPE/RECB, C-TERMINAL DOMAIN-CONTAINING PROTEIN"/>
    <property type="match status" value="1"/>
</dbReference>
<dbReference type="Proteomes" id="UP001491310">
    <property type="component" value="Unassembled WGS sequence"/>
</dbReference>
<gene>
    <name evidence="3" type="ORF">WJX75_004018</name>
</gene>
<evidence type="ECO:0000313" key="4">
    <source>
        <dbReference type="Proteomes" id="UP001491310"/>
    </source>
</evidence>
<keyword evidence="4" id="KW-1185">Reference proteome</keyword>
<proteinExistence type="predicted"/>